<proteinExistence type="predicted"/>
<feature type="region of interest" description="Disordered" evidence="1">
    <location>
        <begin position="13"/>
        <end position="49"/>
    </location>
</feature>
<dbReference type="InParanoid" id="E4ZRY0"/>
<reference evidence="3" key="1">
    <citation type="journal article" date="2011" name="Nat. Commun.">
        <title>Effector diversification within compartments of the Leptosphaeria maculans genome affected by Repeat-Induced Point mutations.</title>
        <authorList>
            <person name="Rouxel T."/>
            <person name="Grandaubert J."/>
            <person name="Hane J.K."/>
            <person name="Hoede C."/>
            <person name="van de Wouw A.P."/>
            <person name="Couloux A."/>
            <person name="Dominguez V."/>
            <person name="Anthouard V."/>
            <person name="Bally P."/>
            <person name="Bourras S."/>
            <person name="Cozijnsen A.J."/>
            <person name="Ciuffetti L.M."/>
            <person name="Degrave A."/>
            <person name="Dilmaghani A."/>
            <person name="Duret L."/>
            <person name="Fudal I."/>
            <person name="Goodwin S.B."/>
            <person name="Gout L."/>
            <person name="Glaser N."/>
            <person name="Linglin J."/>
            <person name="Kema G.H.J."/>
            <person name="Lapalu N."/>
            <person name="Lawrence C.B."/>
            <person name="May K."/>
            <person name="Meyer M."/>
            <person name="Ollivier B."/>
            <person name="Poulain J."/>
            <person name="Schoch C.L."/>
            <person name="Simon A."/>
            <person name="Spatafora J.W."/>
            <person name="Stachowiak A."/>
            <person name="Turgeon B.G."/>
            <person name="Tyler B.M."/>
            <person name="Vincent D."/>
            <person name="Weissenbach J."/>
            <person name="Amselem J."/>
            <person name="Quesneville H."/>
            <person name="Oliver R.P."/>
            <person name="Wincker P."/>
            <person name="Balesdent M.-H."/>
            <person name="Howlett B.J."/>
        </authorList>
    </citation>
    <scope>NUCLEOTIDE SEQUENCE [LARGE SCALE GENOMIC DNA]</scope>
    <source>
        <strain evidence="3">JN3 / isolate v23.1.3 / race Av1-4-5-6-7-8</strain>
    </source>
</reference>
<dbReference type="AlphaFoldDB" id="E4ZRY0"/>
<dbReference type="VEuPathDB" id="FungiDB:LEMA_uP123120.1"/>
<gene>
    <name evidence="2" type="ORF">LEMA_uP123120.1</name>
</gene>
<evidence type="ECO:0000256" key="1">
    <source>
        <dbReference type="SAM" id="MobiDB-lite"/>
    </source>
</evidence>
<sequence>MHVLLCHTLAPTHNPVAEEEGSQGLAHTPSFVGTPRSPYRELEAPALKL</sequence>
<accession>E4ZRY0</accession>
<protein>
    <submittedName>
        <fullName evidence="2">Predicted protein</fullName>
    </submittedName>
</protein>
<dbReference type="HOGENOM" id="CLU_3143375_0_0_1"/>
<dbReference type="EMBL" id="FP929120">
    <property type="protein sequence ID" value="CBX94160.1"/>
    <property type="molecule type" value="Genomic_DNA"/>
</dbReference>
<name>E4ZRY0_LEPMJ</name>
<dbReference type="Proteomes" id="UP000002668">
    <property type="component" value="Genome"/>
</dbReference>
<evidence type="ECO:0000313" key="3">
    <source>
        <dbReference type="Proteomes" id="UP000002668"/>
    </source>
</evidence>
<evidence type="ECO:0000313" key="2">
    <source>
        <dbReference type="EMBL" id="CBX94160.1"/>
    </source>
</evidence>
<organism evidence="3">
    <name type="scientific">Leptosphaeria maculans (strain JN3 / isolate v23.1.3 / race Av1-4-5-6-7-8)</name>
    <name type="common">Blackleg fungus</name>
    <name type="synonym">Phoma lingam</name>
    <dbReference type="NCBI Taxonomy" id="985895"/>
    <lineage>
        <taxon>Eukaryota</taxon>
        <taxon>Fungi</taxon>
        <taxon>Dikarya</taxon>
        <taxon>Ascomycota</taxon>
        <taxon>Pezizomycotina</taxon>
        <taxon>Dothideomycetes</taxon>
        <taxon>Pleosporomycetidae</taxon>
        <taxon>Pleosporales</taxon>
        <taxon>Pleosporineae</taxon>
        <taxon>Leptosphaeriaceae</taxon>
        <taxon>Plenodomus</taxon>
        <taxon>Plenodomus lingam/Leptosphaeria maculans species complex</taxon>
    </lineage>
</organism>
<keyword evidence="3" id="KW-1185">Reference proteome</keyword>